<sequence>MASVGSAKPGGQPVEYSFAEYARLLGAVGLLSSQARSHATIAFGDLYPRLVHTMGRHQFRLFANRNDFPVAFVHWGWLDDVAFDGRLDGADSKTVMDLLAKYPGCRPVCLDMIYLPEHKNLIKQQVEEGLFDSVKPPLVLRWRNGRVHTTAGDML</sequence>
<dbReference type="InterPro" id="IPR003996">
    <property type="entry name" value="RTX_toxin-activating_protC_bac"/>
</dbReference>
<keyword evidence="2" id="KW-0963">Cytoplasm</keyword>
<accession>A0A3D9HWC8</accession>
<evidence type="ECO:0000256" key="2">
    <source>
        <dbReference type="RuleBase" id="RU368102"/>
    </source>
</evidence>
<comment type="subcellular location">
    <subcellularLocation>
        <location evidence="2">Cytoplasm</location>
    </subcellularLocation>
</comment>
<dbReference type="EMBL" id="QRDW01000001">
    <property type="protein sequence ID" value="RED53226.1"/>
    <property type="molecule type" value="Genomic_DNA"/>
</dbReference>
<keyword evidence="2" id="KW-0204">Cytolysis</keyword>
<evidence type="ECO:0000256" key="1">
    <source>
        <dbReference type="ARBA" id="ARBA00005686"/>
    </source>
</evidence>
<keyword evidence="2 3" id="KW-0012">Acyltransferase</keyword>
<dbReference type="Pfam" id="PF02794">
    <property type="entry name" value="HlyC"/>
    <property type="match status" value="1"/>
</dbReference>
<dbReference type="GO" id="GO:0016746">
    <property type="term" value="F:acyltransferase activity"/>
    <property type="evidence" value="ECO:0007669"/>
    <property type="project" value="UniProtKB-UniRule"/>
</dbReference>
<evidence type="ECO:0000313" key="4">
    <source>
        <dbReference type="Proteomes" id="UP000256845"/>
    </source>
</evidence>
<name>A0A3D9HWC8_9PROT</name>
<dbReference type="GO" id="GO:0005737">
    <property type="term" value="C:cytoplasm"/>
    <property type="evidence" value="ECO:0007669"/>
    <property type="project" value="UniProtKB-SubCell"/>
</dbReference>
<dbReference type="Proteomes" id="UP000256845">
    <property type="component" value="Unassembled WGS sequence"/>
</dbReference>
<dbReference type="OrthoDB" id="5431564at2"/>
<protein>
    <recommendedName>
        <fullName evidence="2">RTX toxin-activating lysine-acyltransferase</fullName>
        <ecNumber evidence="2">2.3.1.-</ecNumber>
    </recommendedName>
</protein>
<comment type="similarity">
    <text evidence="1 2">Belongs to the RTX toxin acyltransferase family.</text>
</comment>
<keyword evidence="2 3" id="KW-0808">Transferase</keyword>
<evidence type="ECO:0000313" key="3">
    <source>
        <dbReference type="EMBL" id="RED53226.1"/>
    </source>
</evidence>
<proteinExistence type="inferred from homology"/>
<dbReference type="EC" id="2.3.1.-" evidence="2"/>
<comment type="function">
    <text evidence="2">Involved in fatty acylation of protoxin at internal lysine residues, thereby converting it to the active toxin.</text>
</comment>
<dbReference type="AlphaFoldDB" id="A0A3D9HWC8"/>
<comment type="caution">
    <text evidence="3">The sequence shown here is derived from an EMBL/GenBank/DDBJ whole genome shotgun (WGS) entry which is preliminary data.</text>
</comment>
<gene>
    <name evidence="3" type="ORF">DFP90_1018</name>
</gene>
<reference evidence="3 4" key="1">
    <citation type="submission" date="2018-07" db="EMBL/GenBank/DDBJ databases">
        <title>Genomic Encyclopedia of Type Strains, Phase III (KMG-III): the genomes of soil and plant-associated and newly described type strains.</title>
        <authorList>
            <person name="Whitman W."/>
        </authorList>
    </citation>
    <scope>NUCLEOTIDE SEQUENCE [LARGE SCALE GENOMIC DNA]</scope>
    <source>
        <strain evidence="3 4">CECT 8488</strain>
    </source>
</reference>
<organism evidence="3 4">
    <name type="scientific">Aestuariispira insulae</name>
    <dbReference type="NCBI Taxonomy" id="1461337"/>
    <lineage>
        <taxon>Bacteria</taxon>
        <taxon>Pseudomonadati</taxon>
        <taxon>Pseudomonadota</taxon>
        <taxon>Alphaproteobacteria</taxon>
        <taxon>Rhodospirillales</taxon>
        <taxon>Kiloniellaceae</taxon>
        <taxon>Aestuariispira</taxon>
    </lineage>
</organism>
<dbReference type="GO" id="GO:0031640">
    <property type="term" value="P:killing of cells of another organism"/>
    <property type="evidence" value="ECO:0007669"/>
    <property type="project" value="UniProtKB-KW"/>
</dbReference>
<keyword evidence="4" id="KW-1185">Reference proteome</keyword>
<dbReference type="GO" id="GO:0009404">
    <property type="term" value="P:toxin metabolic process"/>
    <property type="evidence" value="ECO:0007669"/>
    <property type="project" value="UniProtKB-UniRule"/>
</dbReference>